<feature type="compositionally biased region" description="Basic and acidic residues" evidence="3">
    <location>
        <begin position="47"/>
        <end position="67"/>
    </location>
</feature>
<accession>A0A6J0ZVS5</accession>
<feature type="region of interest" description="Disordered" evidence="3">
    <location>
        <begin position="107"/>
        <end position="129"/>
    </location>
</feature>
<dbReference type="OrthoDB" id="662905at2759"/>
<dbReference type="GO" id="GO:0004860">
    <property type="term" value="F:protein kinase inhibitor activity"/>
    <property type="evidence" value="ECO:0007669"/>
    <property type="project" value="UniProtKB-KW"/>
</dbReference>
<protein>
    <submittedName>
        <fullName evidence="5">Cyclin-dependent protein kinase inhibitor SMR2</fullName>
    </submittedName>
</protein>
<dbReference type="AlphaFoldDB" id="A0A6J0ZVS5"/>
<keyword evidence="2" id="KW-0131">Cell cycle</keyword>
<dbReference type="Proteomes" id="UP000504621">
    <property type="component" value="Unplaced"/>
</dbReference>
<keyword evidence="1 5" id="KW-0649">Protein kinase inhibitor</keyword>
<organism evidence="4 5">
    <name type="scientific">Herrania umbratica</name>
    <dbReference type="NCBI Taxonomy" id="108875"/>
    <lineage>
        <taxon>Eukaryota</taxon>
        <taxon>Viridiplantae</taxon>
        <taxon>Streptophyta</taxon>
        <taxon>Embryophyta</taxon>
        <taxon>Tracheophyta</taxon>
        <taxon>Spermatophyta</taxon>
        <taxon>Magnoliopsida</taxon>
        <taxon>eudicotyledons</taxon>
        <taxon>Gunneridae</taxon>
        <taxon>Pentapetalae</taxon>
        <taxon>rosids</taxon>
        <taxon>malvids</taxon>
        <taxon>Malvales</taxon>
        <taxon>Malvaceae</taxon>
        <taxon>Byttnerioideae</taxon>
        <taxon>Herrania</taxon>
    </lineage>
</organism>
<feature type="compositionally biased region" description="Basic and acidic residues" evidence="3">
    <location>
        <begin position="1"/>
        <end position="20"/>
    </location>
</feature>
<proteinExistence type="predicted"/>
<dbReference type="PANTHER" id="PTHR33142">
    <property type="entry name" value="CYCLIN-DEPENDENT PROTEIN KINASE INHIBITOR SMR13"/>
    <property type="match status" value="1"/>
</dbReference>
<gene>
    <name evidence="5" type="primary">LOC110412654</name>
</gene>
<dbReference type="RefSeq" id="XP_021278922.1">
    <property type="nucleotide sequence ID" value="XM_021423247.1"/>
</dbReference>
<keyword evidence="4" id="KW-1185">Reference proteome</keyword>
<evidence type="ECO:0000256" key="1">
    <source>
        <dbReference type="ARBA" id="ARBA00023013"/>
    </source>
</evidence>
<sequence length="129" mass="14509">MSKDHHDSTLQESLQKREQQQEEEEEGKEEQGLEKDGGGGGGGEEAVASRKDVEEECKTPTSSDHKIPTIQSCPPTPKKKVGPNSRKRKLSELQFFETTRSEEVESFFRSKSEPSTVNSRSIKRRCRSA</sequence>
<dbReference type="GeneID" id="110412654"/>
<name>A0A6J0ZVS5_9ROSI</name>
<evidence type="ECO:0000256" key="3">
    <source>
        <dbReference type="SAM" id="MobiDB-lite"/>
    </source>
</evidence>
<evidence type="ECO:0000256" key="2">
    <source>
        <dbReference type="ARBA" id="ARBA00023306"/>
    </source>
</evidence>
<evidence type="ECO:0000313" key="5">
    <source>
        <dbReference type="RefSeq" id="XP_021278922.1"/>
    </source>
</evidence>
<dbReference type="InterPro" id="IPR040389">
    <property type="entry name" value="SMR"/>
</dbReference>
<feature type="region of interest" description="Disordered" evidence="3">
    <location>
        <begin position="1"/>
        <end position="90"/>
    </location>
</feature>
<feature type="compositionally biased region" description="Basic residues" evidence="3">
    <location>
        <begin position="77"/>
        <end position="89"/>
    </location>
</feature>
<reference evidence="5" key="1">
    <citation type="submission" date="2025-08" db="UniProtKB">
        <authorList>
            <consortium name="RefSeq"/>
        </authorList>
    </citation>
    <scope>IDENTIFICATION</scope>
    <source>
        <tissue evidence="5">Leaf</tissue>
    </source>
</reference>
<dbReference type="PANTHER" id="PTHR33142:SF89">
    <property type="entry name" value="CYCLIN-DEPENDENT PROTEIN KINASE INHIBITOR SMR2"/>
    <property type="match status" value="1"/>
</dbReference>
<evidence type="ECO:0000313" key="4">
    <source>
        <dbReference type="Proteomes" id="UP000504621"/>
    </source>
</evidence>
<dbReference type="GO" id="GO:0032875">
    <property type="term" value="P:regulation of DNA endoreduplication"/>
    <property type="evidence" value="ECO:0007669"/>
    <property type="project" value="InterPro"/>
</dbReference>